<feature type="repeat" description="RPEL" evidence="4">
    <location>
        <begin position="493"/>
        <end position="518"/>
    </location>
</feature>
<evidence type="ECO:0000313" key="6">
    <source>
        <dbReference type="EMBL" id="CAG5044883.1"/>
    </source>
</evidence>
<dbReference type="Proteomes" id="UP000691718">
    <property type="component" value="Unassembled WGS sequence"/>
</dbReference>
<feature type="region of interest" description="Disordered" evidence="5">
    <location>
        <begin position="330"/>
        <end position="398"/>
    </location>
</feature>
<dbReference type="PANTHER" id="PTHR12751:SF18">
    <property type="entry name" value="PHOSPHATASE AND ACTIN REGULATOR 1"/>
    <property type="match status" value="1"/>
</dbReference>
<dbReference type="GO" id="GO:0030036">
    <property type="term" value="P:actin cytoskeleton organization"/>
    <property type="evidence" value="ECO:0007669"/>
    <property type="project" value="TreeGrafter"/>
</dbReference>
<feature type="repeat" description="RPEL" evidence="4">
    <location>
        <begin position="531"/>
        <end position="556"/>
    </location>
</feature>
<feature type="compositionally biased region" description="Basic and acidic residues" evidence="5">
    <location>
        <begin position="269"/>
        <end position="286"/>
    </location>
</feature>
<evidence type="ECO:0000256" key="1">
    <source>
        <dbReference type="ARBA" id="ARBA00009795"/>
    </source>
</evidence>
<evidence type="ECO:0000256" key="3">
    <source>
        <dbReference type="ARBA" id="ARBA00023203"/>
    </source>
</evidence>
<dbReference type="Pfam" id="PF02755">
    <property type="entry name" value="RPEL"/>
    <property type="match status" value="4"/>
</dbReference>
<evidence type="ECO:0000256" key="2">
    <source>
        <dbReference type="ARBA" id="ARBA00022737"/>
    </source>
</evidence>
<comment type="similarity">
    <text evidence="1">Belongs to the phosphatase and actin regulator family.</text>
</comment>
<feature type="repeat" description="RPEL" evidence="4">
    <location>
        <begin position="163"/>
        <end position="188"/>
    </location>
</feature>
<feature type="compositionally biased region" description="Low complexity" evidence="5">
    <location>
        <begin position="414"/>
        <end position="430"/>
    </location>
</feature>
<dbReference type="PROSITE" id="PS51073">
    <property type="entry name" value="RPEL"/>
    <property type="match status" value="4"/>
</dbReference>
<organism evidence="6 7">
    <name type="scientific">Parnassius apollo</name>
    <name type="common">Apollo butterfly</name>
    <name type="synonym">Papilio apollo</name>
    <dbReference type="NCBI Taxonomy" id="110799"/>
    <lineage>
        <taxon>Eukaryota</taxon>
        <taxon>Metazoa</taxon>
        <taxon>Ecdysozoa</taxon>
        <taxon>Arthropoda</taxon>
        <taxon>Hexapoda</taxon>
        <taxon>Insecta</taxon>
        <taxon>Pterygota</taxon>
        <taxon>Neoptera</taxon>
        <taxon>Endopterygota</taxon>
        <taxon>Lepidoptera</taxon>
        <taxon>Glossata</taxon>
        <taxon>Ditrysia</taxon>
        <taxon>Papilionoidea</taxon>
        <taxon>Papilionidae</taxon>
        <taxon>Parnassiinae</taxon>
        <taxon>Parnassini</taxon>
        <taxon>Parnassius</taxon>
        <taxon>Parnassius</taxon>
    </lineage>
</organism>
<dbReference type="AlphaFoldDB" id="A0A8S3XVV1"/>
<dbReference type="OrthoDB" id="5563016at2759"/>
<dbReference type="SMART" id="SM00707">
    <property type="entry name" value="RPEL"/>
    <property type="match status" value="4"/>
</dbReference>
<evidence type="ECO:0000256" key="5">
    <source>
        <dbReference type="SAM" id="MobiDB-lite"/>
    </source>
</evidence>
<feature type="region of interest" description="Disordered" evidence="5">
    <location>
        <begin position="187"/>
        <end position="211"/>
    </location>
</feature>
<feature type="compositionally biased region" description="Acidic residues" evidence="5">
    <location>
        <begin position="367"/>
        <end position="380"/>
    </location>
</feature>
<keyword evidence="2" id="KW-0677">Repeat</keyword>
<dbReference type="EMBL" id="CAJQZP010001420">
    <property type="protein sequence ID" value="CAG5044883.1"/>
    <property type="molecule type" value="Genomic_DNA"/>
</dbReference>
<evidence type="ECO:0000256" key="4">
    <source>
        <dbReference type="PROSITE-ProRule" id="PRU00401"/>
    </source>
</evidence>
<protein>
    <submittedName>
        <fullName evidence="6">(apollo) hypothetical protein</fullName>
    </submittedName>
</protein>
<dbReference type="GO" id="GO:0003779">
    <property type="term" value="F:actin binding"/>
    <property type="evidence" value="ECO:0007669"/>
    <property type="project" value="UniProtKB-KW"/>
</dbReference>
<feature type="region of interest" description="Disordered" evidence="5">
    <location>
        <begin position="260"/>
        <end position="295"/>
    </location>
</feature>
<reference evidence="6" key="1">
    <citation type="submission" date="2021-04" db="EMBL/GenBank/DDBJ databases">
        <authorList>
            <person name="Tunstrom K."/>
        </authorList>
    </citation>
    <scope>NUCLEOTIDE SEQUENCE</scope>
</reference>
<proteinExistence type="inferred from homology"/>
<feature type="region of interest" description="Disordered" evidence="5">
    <location>
        <begin position="1"/>
        <end position="37"/>
    </location>
</feature>
<keyword evidence="7" id="KW-1185">Reference proteome</keyword>
<name>A0A8S3XVV1_PARAO</name>
<evidence type="ECO:0000313" key="7">
    <source>
        <dbReference type="Proteomes" id="UP000691718"/>
    </source>
</evidence>
<feature type="region of interest" description="Disordered" evidence="5">
    <location>
        <begin position="410"/>
        <end position="450"/>
    </location>
</feature>
<feature type="compositionally biased region" description="Basic residues" evidence="5">
    <location>
        <begin position="437"/>
        <end position="450"/>
    </location>
</feature>
<feature type="repeat" description="RPEL" evidence="4">
    <location>
        <begin position="569"/>
        <end position="594"/>
    </location>
</feature>
<gene>
    <name evidence="6" type="ORF">PAPOLLO_LOCUS23132</name>
</gene>
<dbReference type="PANTHER" id="PTHR12751">
    <property type="entry name" value="PHOSPHATASE AND ACTIN REGULATOR PHACTR"/>
    <property type="match status" value="1"/>
</dbReference>
<accession>A0A8S3XVV1</accession>
<feature type="compositionally biased region" description="Basic residues" evidence="5">
    <location>
        <begin position="350"/>
        <end position="359"/>
    </location>
</feature>
<comment type="caution">
    <text evidence="6">The sequence shown here is derived from an EMBL/GenBank/DDBJ whole genome shotgun (WGS) entry which is preliminary data.</text>
</comment>
<keyword evidence="3" id="KW-0009">Actin-binding</keyword>
<sequence>MHHDAGATQHDNARRSAGPHPASQLPAPAPGPRASLPSCVSHGADVVRTTWLNVVDMSLSAPAQAVRGTRTNSLDQLDFQERRQLIASSLSLTDFLHVGAKEVAAVAAKKQNGSAVRTNSLGSGARTPPAERTKSKFSAFGRLFKPWKWKRKKKSEKFEAASRTLERKISVRANRDELVQKGILLPESPVTPVPEANEESSPAYGEEARGDAVSGMGGVGVGGFHAALQAQLASQLAQQAQQAQQAALAAAVAAAAAAHHHHQNNNVIEPKKDKLENGGELVRPERPNSLTAGKIPRRVCYQGDVSGYGGASEGGDNEQLMLSELPEPPIAVSEIGPIPPPPMFSSPSPTRHHHQHQHALSHQPLSDSEEEDELEEEDIETPLNADTSRVEEIPPKEPLFNAVPLKSALKKRPAPAASPAATPLATPLAPRQDHHHASFKRPPPKPRIRICSRPVRVGNAVENKENARPWEGEYRDDYASESERVAAKLARKESLNIKLALRPDRQELINRNILVVQSEHERQESWEAIGARLIRRLSMRPTAEELVERNILKSQSPAEEKKQKEEKKRYLLRKLSFRPTVDELKEKKIIRFSDYIEVTQAHDYDRRADKPWTRLTPRDKAAIRRELNEFKSSEMAVHEDSKHLTRFHRP</sequence>
<dbReference type="InterPro" id="IPR004018">
    <property type="entry name" value="RPEL_repeat"/>
</dbReference>